<proteinExistence type="predicted"/>
<evidence type="ECO:0000313" key="3">
    <source>
        <dbReference type="Proteomes" id="UP001552299"/>
    </source>
</evidence>
<dbReference type="EMBL" id="JANQDX010000002">
    <property type="protein sequence ID" value="KAL0927034.1"/>
    <property type="molecule type" value="Genomic_DNA"/>
</dbReference>
<gene>
    <name evidence="2" type="ORF">M5K25_001186</name>
</gene>
<evidence type="ECO:0000256" key="1">
    <source>
        <dbReference type="SAM" id="SignalP"/>
    </source>
</evidence>
<evidence type="ECO:0008006" key="4">
    <source>
        <dbReference type="Google" id="ProtNLM"/>
    </source>
</evidence>
<feature type="signal peptide" evidence="1">
    <location>
        <begin position="1"/>
        <end position="23"/>
    </location>
</feature>
<keyword evidence="3" id="KW-1185">Reference proteome</keyword>
<comment type="caution">
    <text evidence="2">The sequence shown here is derived from an EMBL/GenBank/DDBJ whole genome shotgun (WGS) entry which is preliminary data.</text>
</comment>
<reference evidence="2 3" key="1">
    <citation type="journal article" date="2024" name="Plant Biotechnol. J.">
        <title>Dendrobium thyrsiflorum genome and its molecular insights into genes involved in important horticultural traits.</title>
        <authorList>
            <person name="Chen B."/>
            <person name="Wang J.Y."/>
            <person name="Zheng P.J."/>
            <person name="Li K.L."/>
            <person name="Liang Y.M."/>
            <person name="Chen X.F."/>
            <person name="Zhang C."/>
            <person name="Zhao X."/>
            <person name="He X."/>
            <person name="Zhang G.Q."/>
            <person name="Liu Z.J."/>
            <person name="Xu Q."/>
        </authorList>
    </citation>
    <scope>NUCLEOTIDE SEQUENCE [LARGE SCALE GENOMIC DNA]</scope>
    <source>
        <strain evidence="2">GZMU011</strain>
    </source>
</reference>
<feature type="chain" id="PRO_5044763623" description="Secreted protein" evidence="1">
    <location>
        <begin position="24"/>
        <end position="67"/>
    </location>
</feature>
<accession>A0ABD0VPT2</accession>
<evidence type="ECO:0000313" key="2">
    <source>
        <dbReference type="EMBL" id="KAL0927034.1"/>
    </source>
</evidence>
<organism evidence="2 3">
    <name type="scientific">Dendrobium thyrsiflorum</name>
    <name type="common">Pinecone-like raceme dendrobium</name>
    <name type="synonym">Orchid</name>
    <dbReference type="NCBI Taxonomy" id="117978"/>
    <lineage>
        <taxon>Eukaryota</taxon>
        <taxon>Viridiplantae</taxon>
        <taxon>Streptophyta</taxon>
        <taxon>Embryophyta</taxon>
        <taxon>Tracheophyta</taxon>
        <taxon>Spermatophyta</taxon>
        <taxon>Magnoliopsida</taxon>
        <taxon>Liliopsida</taxon>
        <taxon>Asparagales</taxon>
        <taxon>Orchidaceae</taxon>
        <taxon>Epidendroideae</taxon>
        <taxon>Malaxideae</taxon>
        <taxon>Dendrobiinae</taxon>
        <taxon>Dendrobium</taxon>
    </lineage>
</organism>
<keyword evidence="1" id="KW-0732">Signal</keyword>
<dbReference type="Proteomes" id="UP001552299">
    <property type="component" value="Unassembled WGS sequence"/>
</dbReference>
<name>A0ABD0VPT2_DENTH</name>
<dbReference type="AlphaFoldDB" id="A0ABD0VPT2"/>
<sequence length="67" mass="7412">MKLINKTRLGLPVICFLFGFVASQQMNNHRGVSYIEEPEGVVEAEASQKVTRHRITEGGVSHTTAKV</sequence>
<protein>
    <recommendedName>
        <fullName evidence="4">Secreted protein</fullName>
    </recommendedName>
</protein>